<proteinExistence type="predicted"/>
<name>A0ABS2H1A4_9BACL</name>
<organism evidence="3 4">
    <name type="scientific">Paenibacillus rhizolycopersici</name>
    <dbReference type="NCBI Taxonomy" id="2780073"/>
    <lineage>
        <taxon>Bacteria</taxon>
        <taxon>Bacillati</taxon>
        <taxon>Bacillota</taxon>
        <taxon>Bacilli</taxon>
        <taxon>Bacillales</taxon>
        <taxon>Paenibacillaceae</taxon>
        <taxon>Paenibacillus</taxon>
    </lineage>
</organism>
<keyword evidence="4" id="KW-1185">Reference proteome</keyword>
<keyword evidence="1" id="KW-0378">Hydrolase</keyword>
<dbReference type="Proteomes" id="UP001516620">
    <property type="component" value="Unassembled WGS sequence"/>
</dbReference>
<dbReference type="InterPro" id="IPR001375">
    <property type="entry name" value="Peptidase_S9_cat"/>
</dbReference>
<feature type="domain" description="Peptidase S9 prolyl oligopeptidase catalytic" evidence="2">
    <location>
        <begin position="455"/>
        <end position="664"/>
    </location>
</feature>
<dbReference type="PANTHER" id="PTHR42776:SF27">
    <property type="entry name" value="DIPEPTIDYL PEPTIDASE FAMILY MEMBER 6"/>
    <property type="match status" value="1"/>
</dbReference>
<evidence type="ECO:0000256" key="1">
    <source>
        <dbReference type="ARBA" id="ARBA00022801"/>
    </source>
</evidence>
<reference evidence="3 4" key="1">
    <citation type="submission" date="2021-01" db="EMBL/GenBank/DDBJ databases">
        <title>Paenibacillus sp.nov. isolated from the rhizosphere soil of tomato plant.</title>
        <authorList>
            <person name="Thin K.K."/>
            <person name="Zhang X."/>
            <person name="He S."/>
        </authorList>
    </citation>
    <scope>NUCLEOTIDE SEQUENCE [LARGE SCALE GENOMIC DNA]</scope>
    <source>
        <strain evidence="3 4">DXFW5</strain>
    </source>
</reference>
<accession>A0ABS2H1A4</accession>
<evidence type="ECO:0000313" key="3">
    <source>
        <dbReference type="EMBL" id="MBM6995172.1"/>
    </source>
</evidence>
<evidence type="ECO:0000313" key="4">
    <source>
        <dbReference type="Proteomes" id="UP001516620"/>
    </source>
</evidence>
<dbReference type="Pfam" id="PF00326">
    <property type="entry name" value="Peptidase_S9"/>
    <property type="match status" value="1"/>
</dbReference>
<dbReference type="InterPro" id="IPR029058">
    <property type="entry name" value="AB_hydrolase_fold"/>
</dbReference>
<sequence>MEALQLEDFTGYRFLSAVQLSPNGSYAAYGVKISNPEKQGYLSDLWITSVRDGQTRQYTGMGDVGSFRWLDDDTLFIQADREHLDKEPHPLEPQTHFYTLRLDGGEALKAFTLPLRVTEILPLNDSRWAVRASYDNANPTITGQTEEDKAKARKAYDEEQDYTVLDEIPFWQNGAGITNKKRNRIYLYDAANGSLTPVSAPSFDVSLMKVNDTRTQLMYIGVEYSDKMELTDSLWTLDLGTAQARERIPAGTYQFRSAEFLGQDIVFAASEHRKYTINENPTFSRLDPEGRIVRFADPDFSVGNTVGSDCRLGEGRWFKAEKDGIYCLVTDRACSRLCKITYDGHTEFLSQAEGSMDVFAKSGETVVFIGMREQRLQELYLLELSSGEEIQLTNFNDQVLHGKYVAVPQPLSFVNKDSVEIDGWVLLPKDYDASRTYPAILNIHGGPKTVYGTVFFHEMQLWANDGYFVLYSNPRGGDGRGDDFADIRGRYGTIDYEDLMEFTDRALAAYPAIDSQRLGVTGGSYGGFMTNWIIGHTERFAAAVSQRSISNWISMCCTTDIGYYFAVDQTASTPWDGAEHMWEQSPLKYADRVQTPTLFLHSDEDFRCWQVEALQMFTALKMHGVASRLCLFKGENHELSRSGKPVHRIRRLKEISAWFHLYLQPTM</sequence>
<evidence type="ECO:0000259" key="2">
    <source>
        <dbReference type="Pfam" id="PF00326"/>
    </source>
</evidence>
<dbReference type="PANTHER" id="PTHR42776">
    <property type="entry name" value="SERINE PEPTIDASE S9 FAMILY MEMBER"/>
    <property type="match status" value="1"/>
</dbReference>
<gene>
    <name evidence="3" type="ORF">IM700_005790</name>
</gene>
<dbReference type="EMBL" id="JADCNN020000004">
    <property type="protein sequence ID" value="MBM6995172.1"/>
    <property type="molecule type" value="Genomic_DNA"/>
</dbReference>
<dbReference type="SUPFAM" id="SSF82171">
    <property type="entry name" value="DPP6 N-terminal domain-like"/>
    <property type="match status" value="1"/>
</dbReference>
<protein>
    <submittedName>
        <fullName evidence="3">S9 family peptidase</fullName>
    </submittedName>
</protein>
<dbReference type="SUPFAM" id="SSF53474">
    <property type="entry name" value="alpha/beta-Hydrolases"/>
    <property type="match status" value="1"/>
</dbReference>
<comment type="caution">
    <text evidence="3">The sequence shown here is derived from an EMBL/GenBank/DDBJ whole genome shotgun (WGS) entry which is preliminary data.</text>
</comment>
<dbReference type="RefSeq" id="WP_193415145.1">
    <property type="nucleotide sequence ID" value="NZ_JADCNN020000004.1"/>
</dbReference>
<dbReference type="Gene3D" id="3.40.50.1820">
    <property type="entry name" value="alpha/beta hydrolase"/>
    <property type="match status" value="1"/>
</dbReference>